<gene>
    <name evidence="2" type="ORF">NLI96_g3363</name>
</gene>
<evidence type="ECO:0000313" key="2">
    <source>
        <dbReference type="EMBL" id="KAJ3487684.1"/>
    </source>
</evidence>
<feature type="region of interest" description="Disordered" evidence="1">
    <location>
        <begin position="1"/>
        <end position="85"/>
    </location>
</feature>
<reference evidence="2" key="1">
    <citation type="submission" date="2022-07" db="EMBL/GenBank/DDBJ databases">
        <title>Genome Sequence of Physisporinus lineatus.</title>
        <authorList>
            <person name="Buettner E."/>
        </authorList>
    </citation>
    <scope>NUCLEOTIDE SEQUENCE</scope>
    <source>
        <strain evidence="2">VT162</strain>
    </source>
</reference>
<dbReference type="AlphaFoldDB" id="A0AAD5V6W7"/>
<evidence type="ECO:0000256" key="1">
    <source>
        <dbReference type="SAM" id="MobiDB-lite"/>
    </source>
</evidence>
<evidence type="ECO:0000313" key="3">
    <source>
        <dbReference type="Proteomes" id="UP001212997"/>
    </source>
</evidence>
<protein>
    <submittedName>
        <fullName evidence="2">Uncharacterized protein</fullName>
    </submittedName>
</protein>
<organism evidence="2 3">
    <name type="scientific">Meripilus lineatus</name>
    <dbReference type="NCBI Taxonomy" id="2056292"/>
    <lineage>
        <taxon>Eukaryota</taxon>
        <taxon>Fungi</taxon>
        <taxon>Dikarya</taxon>
        <taxon>Basidiomycota</taxon>
        <taxon>Agaricomycotina</taxon>
        <taxon>Agaricomycetes</taxon>
        <taxon>Polyporales</taxon>
        <taxon>Meripilaceae</taxon>
        <taxon>Meripilus</taxon>
    </lineage>
</organism>
<dbReference type="Proteomes" id="UP001212997">
    <property type="component" value="Unassembled WGS sequence"/>
</dbReference>
<keyword evidence="3" id="KW-1185">Reference proteome</keyword>
<comment type="caution">
    <text evidence="2">The sequence shown here is derived from an EMBL/GenBank/DDBJ whole genome shotgun (WGS) entry which is preliminary data.</text>
</comment>
<accession>A0AAD5V6W7</accession>
<proteinExistence type="predicted"/>
<dbReference type="EMBL" id="JANAWD010000085">
    <property type="protein sequence ID" value="KAJ3487684.1"/>
    <property type="molecule type" value="Genomic_DNA"/>
</dbReference>
<name>A0AAD5V6W7_9APHY</name>
<sequence length="204" mass="21638">MTQKENEGSNPPQAHEGGDGDGDDGAYDGWQAKGPTSTPVAVKASADATKKGPPRLPGGGGGGGSSKSSNDKGGNKAQANSVIINDYYEEEDHKLVDLERDSGLADEQLVSPGSHPEKKLLIGDASVSSSEDQSKRGHQVTRFSAKYRRITKSKGPLFGNNISGGCRGNENFHITSKGLKRRIDFGSLKGKLGSEEQRPWLMTK</sequence>